<dbReference type="SMART" id="SM00287">
    <property type="entry name" value="SH3b"/>
    <property type="match status" value="2"/>
</dbReference>
<feature type="transmembrane region" description="Helical" evidence="2">
    <location>
        <begin position="40"/>
        <end position="59"/>
    </location>
</feature>
<sequence>MSISAAPISPTPAVPPESVSIPGYALDDPDDQDGPGFNKLWIGIGAAAVLVLALLYYFLFIADDIGGREGGTPTAQTDPEQVVTAETKLFYANSAANIRDAASVEGSKITGKLKRGDEAKGKIIASEKDGDQWLELEDGRGFVNLVNLSENEMPVLATDLARKSITLGGNVELWNAPADDAVIMDRLSKGLTVTASGITQNDYIEIILKKGGVGYIANGASVLAEAGKAAMGPPIAIKLDPNGCAAGPDIKALFDQIYARQAAQRKAIEDADYPNDEARDAALTKFENGQEGNSRFLKVQRSFKGLSVTGIAQHYESQSVYFADPPEKVREVFRSLGVKVGDDGQLPSREIYAGIDPSNNPAYGKTDLGCGV</sequence>
<keyword evidence="2" id="KW-1133">Transmembrane helix</keyword>
<protein>
    <recommendedName>
        <fullName evidence="3">SH3b domain-containing protein</fullName>
    </recommendedName>
</protein>
<reference evidence="5" key="1">
    <citation type="journal article" date="2019" name="Int. J. Syst. Evol. Microbiol.">
        <title>The Global Catalogue of Microorganisms (GCM) 10K type strain sequencing project: providing services to taxonomists for standard genome sequencing and annotation.</title>
        <authorList>
            <consortium name="The Broad Institute Genomics Platform"/>
            <consortium name="The Broad Institute Genome Sequencing Center for Infectious Disease"/>
            <person name="Wu L."/>
            <person name="Ma J."/>
        </authorList>
    </citation>
    <scope>NUCLEOTIDE SEQUENCE [LARGE SCALE GENOMIC DNA]</scope>
    <source>
        <strain evidence="5">CECT 8531</strain>
    </source>
</reference>
<proteinExistence type="predicted"/>
<dbReference type="InterPro" id="IPR003646">
    <property type="entry name" value="SH3-like_bac-type"/>
</dbReference>
<organism evidence="4 5">
    <name type="scientific">Sphingorhabdus arenilitoris</name>
    <dbReference type="NCBI Taxonomy" id="1490041"/>
    <lineage>
        <taxon>Bacteria</taxon>
        <taxon>Pseudomonadati</taxon>
        <taxon>Pseudomonadota</taxon>
        <taxon>Alphaproteobacteria</taxon>
        <taxon>Sphingomonadales</taxon>
        <taxon>Sphingomonadaceae</taxon>
        <taxon>Sphingorhabdus</taxon>
    </lineage>
</organism>
<dbReference type="EMBL" id="JBHSDH010000013">
    <property type="protein sequence ID" value="MFC4292890.1"/>
    <property type="molecule type" value="Genomic_DNA"/>
</dbReference>
<evidence type="ECO:0000313" key="4">
    <source>
        <dbReference type="EMBL" id="MFC4292890.1"/>
    </source>
</evidence>
<evidence type="ECO:0000256" key="1">
    <source>
        <dbReference type="SAM" id="MobiDB-lite"/>
    </source>
</evidence>
<dbReference type="Proteomes" id="UP001595887">
    <property type="component" value="Unassembled WGS sequence"/>
</dbReference>
<feature type="region of interest" description="Disordered" evidence="1">
    <location>
        <begin position="1"/>
        <end position="28"/>
    </location>
</feature>
<name>A0ABV8RI37_9SPHN</name>
<dbReference type="RefSeq" id="WP_381425077.1">
    <property type="nucleotide sequence ID" value="NZ_JBHSDH010000013.1"/>
</dbReference>
<keyword evidence="2" id="KW-0472">Membrane</keyword>
<evidence type="ECO:0000259" key="3">
    <source>
        <dbReference type="SMART" id="SM00287"/>
    </source>
</evidence>
<keyword evidence="2" id="KW-0812">Transmembrane</keyword>
<comment type="caution">
    <text evidence="4">The sequence shown here is derived from an EMBL/GenBank/DDBJ whole genome shotgun (WGS) entry which is preliminary data.</text>
</comment>
<feature type="domain" description="SH3b" evidence="3">
    <location>
        <begin position="160"/>
        <end position="225"/>
    </location>
</feature>
<keyword evidence="5" id="KW-1185">Reference proteome</keyword>
<gene>
    <name evidence="4" type="ORF">ACFOWX_10740</name>
</gene>
<feature type="domain" description="SH3b" evidence="3">
    <location>
        <begin position="85"/>
        <end position="152"/>
    </location>
</feature>
<evidence type="ECO:0000313" key="5">
    <source>
        <dbReference type="Proteomes" id="UP001595887"/>
    </source>
</evidence>
<accession>A0ABV8RI37</accession>
<evidence type="ECO:0000256" key="2">
    <source>
        <dbReference type="SAM" id="Phobius"/>
    </source>
</evidence>